<organism evidence="2 3">
    <name type="scientific">Porcisia hertigi</name>
    <dbReference type="NCBI Taxonomy" id="2761500"/>
    <lineage>
        <taxon>Eukaryota</taxon>
        <taxon>Discoba</taxon>
        <taxon>Euglenozoa</taxon>
        <taxon>Kinetoplastea</taxon>
        <taxon>Metakinetoplastina</taxon>
        <taxon>Trypanosomatida</taxon>
        <taxon>Trypanosomatidae</taxon>
        <taxon>Leishmaniinae</taxon>
        <taxon>Porcisia</taxon>
    </lineage>
</organism>
<feature type="region of interest" description="Disordered" evidence="1">
    <location>
        <begin position="519"/>
        <end position="543"/>
    </location>
</feature>
<dbReference type="RefSeq" id="XP_067758488.1">
    <property type="nucleotide sequence ID" value="XM_067902141.1"/>
</dbReference>
<keyword evidence="3" id="KW-1185">Reference proteome</keyword>
<dbReference type="EMBL" id="JAFJZO010000015">
    <property type="protein sequence ID" value="KAG5509181.1"/>
    <property type="molecule type" value="Genomic_DNA"/>
</dbReference>
<dbReference type="OrthoDB" id="263049at2759"/>
<dbReference type="KEGG" id="phet:94292218"/>
<protein>
    <submittedName>
        <fullName evidence="2">Uncharacterized protein</fullName>
    </submittedName>
</protein>
<reference evidence="2 3" key="1">
    <citation type="submission" date="2021-02" db="EMBL/GenBank/DDBJ databases">
        <title>Porcisia hertigi Genome sequencing and assembly.</title>
        <authorList>
            <person name="Almutairi H."/>
            <person name="Gatherer D."/>
        </authorList>
    </citation>
    <scope>NUCLEOTIDE SEQUENCE [LARGE SCALE GENOMIC DNA]</scope>
    <source>
        <strain evidence="2 3">C119</strain>
    </source>
</reference>
<dbReference type="Proteomes" id="UP000674318">
    <property type="component" value="Unassembled WGS sequence"/>
</dbReference>
<feature type="compositionally biased region" description="Acidic residues" evidence="1">
    <location>
        <begin position="328"/>
        <end position="344"/>
    </location>
</feature>
<evidence type="ECO:0000256" key="1">
    <source>
        <dbReference type="SAM" id="MobiDB-lite"/>
    </source>
</evidence>
<gene>
    <name evidence="2" type="ORF">JKF63_06191</name>
</gene>
<proteinExistence type="predicted"/>
<sequence>MPPKRKLPRRGRALDGELNLEAVSEERIDAVTAAPLDPVKFIELLSPDKTLRLFYNTSTLIRVAVDNGGFMQPPHFREPMSDELRKKIEVLEGKKFHFESSNTTIGSDDASGGGAIAIQHRHVYFDQIMDEFYLLSPVEVYVCPVCYEHYLKTRFLPIQMEQERPVKHLKSGRPVIDPLDLLSHMLGEAPGDCDAASDESSASHSAWDNVLIHLVFRRATQWKSHMEAHHGVNGVSAGDYRLRDVLCTYYNDYNQYNDEKHENEMRHYGDAKKKTTLTLQRYWHINASYNRLRYNRVVAATELAERHPEAVTVSAFPGEPIAHHFNPENEDEDDFIDDDTDADDYVPRFSPQSEDSNERESDFDESEEEPHQQSRKRNRERSVEVESGSPQLESSDTTQSSSCSDYDAQVQRQRALFKRGLLSERDCYLSRLSAEDRRFFERGQRINALSNHLYDPRMHLKSIQTSTLDDDTDWENIGEELPSKTLIKLKKEVSPAVPPLVADIVPAKTTLLLDEDVVSPTGVGHAPPLPCTRSSRLLLDEDE</sequence>
<comment type="caution">
    <text evidence="2">The sequence shown here is derived from an EMBL/GenBank/DDBJ whole genome shotgun (WGS) entry which is preliminary data.</text>
</comment>
<accession>A0A836LEE6</accession>
<dbReference type="GeneID" id="94292218"/>
<feature type="compositionally biased region" description="Low complexity" evidence="1">
    <location>
        <begin position="394"/>
        <end position="405"/>
    </location>
</feature>
<dbReference type="AlphaFoldDB" id="A0A836LEE6"/>
<feature type="region of interest" description="Disordered" evidence="1">
    <location>
        <begin position="318"/>
        <end position="406"/>
    </location>
</feature>
<name>A0A836LEE6_9TRYP</name>
<evidence type="ECO:0000313" key="2">
    <source>
        <dbReference type="EMBL" id="KAG5509181.1"/>
    </source>
</evidence>
<evidence type="ECO:0000313" key="3">
    <source>
        <dbReference type="Proteomes" id="UP000674318"/>
    </source>
</evidence>
<feature type="compositionally biased region" description="Acidic residues" evidence="1">
    <location>
        <begin position="355"/>
        <end position="368"/>
    </location>
</feature>